<keyword evidence="2" id="KW-1185">Reference proteome</keyword>
<dbReference type="EMBL" id="JAIFRO010000003">
    <property type="protein sequence ID" value="MBX4335612.1"/>
    <property type="molecule type" value="Genomic_DNA"/>
</dbReference>
<gene>
    <name evidence="1" type="ORF">K3248_03210</name>
</gene>
<sequence length="483" mass="53137">MSNKFKDLLIGMVDTMYAMDPLASRVIMNNARLSREEAKQKANYLPYGMPSSPIATFGSQANPLGLAKNIPPLPDVSSLKGIKGNLPFSTSLKPVTNVDSYSYPLSLPKDMSPLPDASSEPELLQIKQNQFPEPISTKEPQKSVPPQQGVIPNQSAGFQQSFWDHLRSREFLQRLSDYGIGYALSDGTVAQSLASGAMNLRRGDMEREKSNQVNQTVEYLKSKGYSEEEARVMASNPQMLSALLTGGDKPKLSVDYQLITNPETGEYEAKIIKGSKTYDEIQQREQLKKLQIVDAQIMKESMKNTINEAIKILKTSPELAAGKMGQFLQNLWNTPAASLKGHLESIRSGVMLQKLALIRSISGTGASGLGPLSDKEGVKLENVYLSIQQSNNPKELIRNLERLQEIYSKVTNAQLSILINDNISPSDILAAFGSKAQHSIDSPTLTGKYAGVSFITTNEEVQKLPKGSKFAFLTNNGIKIYER</sequence>
<dbReference type="Proteomes" id="UP000746918">
    <property type="component" value="Unassembled WGS sequence"/>
</dbReference>
<organism evidence="1 2">
    <name type="scientific">Bartonella raoultii</name>
    <dbReference type="NCBI Taxonomy" id="1457020"/>
    <lineage>
        <taxon>Bacteria</taxon>
        <taxon>Pseudomonadati</taxon>
        <taxon>Pseudomonadota</taxon>
        <taxon>Alphaproteobacteria</taxon>
        <taxon>Hyphomicrobiales</taxon>
        <taxon>Bartonellaceae</taxon>
        <taxon>Bartonella</taxon>
    </lineage>
</organism>
<evidence type="ECO:0000313" key="1">
    <source>
        <dbReference type="EMBL" id="MBX4335612.1"/>
    </source>
</evidence>
<accession>A0ABS7I5J0</accession>
<comment type="caution">
    <text evidence="1">The sequence shown here is derived from an EMBL/GenBank/DDBJ whole genome shotgun (WGS) entry which is preliminary data.</text>
</comment>
<dbReference type="RefSeq" id="WP_220716922.1">
    <property type="nucleotide sequence ID" value="NZ_JAIFRO010000003.1"/>
</dbReference>
<proteinExistence type="predicted"/>
<evidence type="ECO:0000313" key="2">
    <source>
        <dbReference type="Proteomes" id="UP000746918"/>
    </source>
</evidence>
<reference evidence="1 2" key="1">
    <citation type="submission" date="2021-08" db="EMBL/GenBank/DDBJ databases">
        <title>Bartonella raoulti 094 sp. nov.</title>
        <authorList>
            <person name="Zgheib R."/>
            <person name="Hammoud A."/>
        </authorList>
    </citation>
    <scope>NUCLEOTIDE SEQUENCE [LARGE SCALE GENOMIC DNA]</scope>
    <source>
        <strain evidence="1 2">094</strain>
    </source>
</reference>
<protein>
    <submittedName>
        <fullName evidence="1">Uncharacterized protein</fullName>
    </submittedName>
</protein>
<name>A0ABS7I5J0_9HYPH</name>